<sequence>MVVQLYSILYVRLCYKKGMPKKVDHESRRKHIAESLWRVAARDGIHAVSVRSVAAEAETSPTALRYFFATQDELMEFAMRTAAQRVAERTGARSQQVRDVPNALDLLAELIPIDEDRRLEQEVYLAFILHARDHPKLRAIRDEIEAQLSALVRTTVHGLAEAGQLRADIEVTDAVDRTYAILDGLAFHGALWPARYPAERLLAALHSHLYSLAPQPQDPQPQDP</sequence>
<dbReference type="PANTHER" id="PTHR30055">
    <property type="entry name" value="HTH-TYPE TRANSCRIPTIONAL REGULATOR RUTR"/>
    <property type="match status" value="1"/>
</dbReference>
<evidence type="ECO:0000256" key="2">
    <source>
        <dbReference type="ARBA" id="ARBA00023015"/>
    </source>
</evidence>
<keyword evidence="3 5" id="KW-0238">DNA-binding</keyword>
<evidence type="ECO:0000256" key="1">
    <source>
        <dbReference type="ARBA" id="ARBA00022491"/>
    </source>
</evidence>
<dbReference type="Pfam" id="PF00440">
    <property type="entry name" value="TetR_N"/>
    <property type="match status" value="1"/>
</dbReference>
<dbReference type="Gene3D" id="1.10.357.10">
    <property type="entry name" value="Tetracycline Repressor, domain 2"/>
    <property type="match status" value="1"/>
</dbReference>
<evidence type="ECO:0000256" key="5">
    <source>
        <dbReference type="PROSITE-ProRule" id="PRU00335"/>
    </source>
</evidence>
<dbReference type="Proteomes" id="UP000294911">
    <property type="component" value="Unassembled WGS sequence"/>
</dbReference>
<name>A0A4R2RC83_9PSEU</name>
<dbReference type="InterPro" id="IPR001647">
    <property type="entry name" value="HTH_TetR"/>
</dbReference>
<dbReference type="GO" id="GO:0000976">
    <property type="term" value="F:transcription cis-regulatory region binding"/>
    <property type="evidence" value="ECO:0007669"/>
    <property type="project" value="TreeGrafter"/>
</dbReference>
<evidence type="ECO:0000313" key="7">
    <source>
        <dbReference type="EMBL" id="TCP57035.1"/>
    </source>
</evidence>
<dbReference type="PANTHER" id="PTHR30055:SF234">
    <property type="entry name" value="HTH-TYPE TRANSCRIPTIONAL REGULATOR BETI"/>
    <property type="match status" value="1"/>
</dbReference>
<dbReference type="SUPFAM" id="SSF46689">
    <property type="entry name" value="Homeodomain-like"/>
    <property type="match status" value="1"/>
</dbReference>
<keyword evidence="8" id="KW-1185">Reference proteome</keyword>
<dbReference type="InterPro" id="IPR050109">
    <property type="entry name" value="HTH-type_TetR-like_transc_reg"/>
</dbReference>
<evidence type="ECO:0000256" key="4">
    <source>
        <dbReference type="ARBA" id="ARBA00023163"/>
    </source>
</evidence>
<organism evidence="7 8">
    <name type="scientific">Tamaricihabitans halophyticus</name>
    <dbReference type="NCBI Taxonomy" id="1262583"/>
    <lineage>
        <taxon>Bacteria</taxon>
        <taxon>Bacillati</taxon>
        <taxon>Actinomycetota</taxon>
        <taxon>Actinomycetes</taxon>
        <taxon>Pseudonocardiales</taxon>
        <taxon>Pseudonocardiaceae</taxon>
        <taxon>Tamaricihabitans</taxon>
    </lineage>
</organism>
<dbReference type="EMBL" id="SLXQ01000001">
    <property type="protein sequence ID" value="TCP57035.1"/>
    <property type="molecule type" value="Genomic_DNA"/>
</dbReference>
<keyword evidence="2" id="KW-0805">Transcription regulation</keyword>
<accession>A0A4R2RC83</accession>
<dbReference type="SUPFAM" id="SSF48498">
    <property type="entry name" value="Tetracyclin repressor-like, C-terminal domain"/>
    <property type="match status" value="1"/>
</dbReference>
<keyword evidence="1" id="KW-0678">Repressor</keyword>
<dbReference type="GO" id="GO:0003700">
    <property type="term" value="F:DNA-binding transcription factor activity"/>
    <property type="evidence" value="ECO:0007669"/>
    <property type="project" value="TreeGrafter"/>
</dbReference>
<feature type="DNA-binding region" description="H-T-H motif" evidence="5">
    <location>
        <begin position="49"/>
        <end position="68"/>
    </location>
</feature>
<keyword evidence="4" id="KW-0804">Transcription</keyword>
<gene>
    <name evidence="7" type="ORF">EV191_101987</name>
</gene>
<evidence type="ECO:0000313" key="8">
    <source>
        <dbReference type="Proteomes" id="UP000294911"/>
    </source>
</evidence>
<dbReference type="PROSITE" id="PS50977">
    <property type="entry name" value="HTH_TETR_2"/>
    <property type="match status" value="1"/>
</dbReference>
<reference evidence="7 8" key="1">
    <citation type="submission" date="2019-03" db="EMBL/GenBank/DDBJ databases">
        <title>Genomic Encyclopedia of Type Strains, Phase IV (KMG-IV): sequencing the most valuable type-strain genomes for metagenomic binning, comparative biology and taxonomic classification.</title>
        <authorList>
            <person name="Goeker M."/>
        </authorList>
    </citation>
    <scope>NUCLEOTIDE SEQUENCE [LARGE SCALE GENOMIC DNA]</scope>
    <source>
        <strain evidence="7 8">DSM 45765</strain>
    </source>
</reference>
<dbReference type="InterPro" id="IPR039538">
    <property type="entry name" value="BetI_C"/>
</dbReference>
<dbReference type="InterPro" id="IPR009057">
    <property type="entry name" value="Homeodomain-like_sf"/>
</dbReference>
<evidence type="ECO:0000259" key="6">
    <source>
        <dbReference type="PROSITE" id="PS50977"/>
    </source>
</evidence>
<dbReference type="InterPro" id="IPR036271">
    <property type="entry name" value="Tet_transcr_reg_TetR-rel_C_sf"/>
</dbReference>
<evidence type="ECO:0000256" key="3">
    <source>
        <dbReference type="ARBA" id="ARBA00023125"/>
    </source>
</evidence>
<protein>
    <submittedName>
        <fullName evidence="7">TetR family transcriptional regulator</fullName>
    </submittedName>
</protein>
<comment type="caution">
    <text evidence="7">The sequence shown here is derived from an EMBL/GenBank/DDBJ whole genome shotgun (WGS) entry which is preliminary data.</text>
</comment>
<dbReference type="Pfam" id="PF13977">
    <property type="entry name" value="TetR_C_6"/>
    <property type="match status" value="1"/>
</dbReference>
<dbReference type="AlphaFoldDB" id="A0A4R2RC83"/>
<proteinExistence type="predicted"/>
<feature type="domain" description="HTH tetR-type" evidence="6">
    <location>
        <begin position="26"/>
        <end position="86"/>
    </location>
</feature>